<keyword evidence="5 8" id="KW-1133">Transmembrane helix</keyword>
<evidence type="ECO:0000259" key="11">
    <source>
        <dbReference type="Pfam" id="PF21088"/>
    </source>
</evidence>
<dbReference type="Pfam" id="PF00924">
    <property type="entry name" value="MS_channel_2nd"/>
    <property type="match status" value="1"/>
</dbReference>
<evidence type="ECO:0000256" key="7">
    <source>
        <dbReference type="SAM" id="MobiDB-lite"/>
    </source>
</evidence>
<dbReference type="InterPro" id="IPR023408">
    <property type="entry name" value="MscS_beta-dom_sf"/>
</dbReference>
<sequence length="374" mass="41899">MIKHLHNLFEHNTWQHFLVSGFIALALFVTLFGVRTFISRRLAKIAEHTATKWDDVLVDVFSSTRTDMLILLSVLGGIQTLEMSAVLRMITTRLLLVTLIVQCGMWANRFIRDVILMHIERDSRKGQVRTNYNIINYALRLVMWSLVVLLVLSNMGVNVTTLIASLGIGGVAVALAVQNILGDLFASLSIMLDKPFEVGDTLTVGDLTGTVKNIGLKTTRLTSITGEELVFANSDLLKSRIHNYKKMQERRIVYIVGIDANTPMKKLPRVNEIVREIFDGIGNARLDRVHFSNIGQYTFDYEIAYYVKNADYNLYMDVQQALNLGLVKKLGEAGIGLPFPTQTLQIRGLGKELLNATQHPEAPDPDTPGNDKSR</sequence>
<dbReference type="Pfam" id="PF21088">
    <property type="entry name" value="MS_channel_1st"/>
    <property type="match status" value="1"/>
</dbReference>
<comment type="similarity">
    <text evidence="2">Belongs to the MscS (TC 1.A.23) family.</text>
</comment>
<dbReference type="SUPFAM" id="SSF82689">
    <property type="entry name" value="Mechanosensitive channel protein MscS (YggB), C-terminal domain"/>
    <property type="match status" value="1"/>
</dbReference>
<evidence type="ECO:0000259" key="9">
    <source>
        <dbReference type="Pfam" id="PF00924"/>
    </source>
</evidence>
<evidence type="ECO:0000256" key="4">
    <source>
        <dbReference type="ARBA" id="ARBA00022692"/>
    </source>
</evidence>
<evidence type="ECO:0000256" key="8">
    <source>
        <dbReference type="SAM" id="Phobius"/>
    </source>
</evidence>
<keyword evidence="4 8" id="KW-0812">Transmembrane</keyword>
<feature type="region of interest" description="Disordered" evidence="7">
    <location>
        <begin position="355"/>
        <end position="374"/>
    </location>
</feature>
<feature type="transmembrane region" description="Helical" evidence="8">
    <location>
        <begin position="159"/>
        <end position="181"/>
    </location>
</feature>
<keyword evidence="13" id="KW-1185">Reference proteome</keyword>
<feature type="transmembrane region" description="Helical" evidence="8">
    <location>
        <begin position="93"/>
        <end position="111"/>
    </location>
</feature>
<feature type="transmembrane region" description="Helical" evidence="8">
    <location>
        <begin position="14"/>
        <end position="34"/>
    </location>
</feature>
<dbReference type="KEGG" id="ovb:NB640_10880"/>
<evidence type="ECO:0000256" key="6">
    <source>
        <dbReference type="ARBA" id="ARBA00023136"/>
    </source>
</evidence>
<accession>A0A9E9P374</accession>
<feature type="domain" description="Mechanosensitive ion channel MscS" evidence="9">
    <location>
        <begin position="179"/>
        <end position="246"/>
    </location>
</feature>
<dbReference type="PANTHER" id="PTHR30566:SF25">
    <property type="entry name" value="INNER MEMBRANE PROTEIN"/>
    <property type="match status" value="1"/>
</dbReference>
<dbReference type="InterPro" id="IPR006685">
    <property type="entry name" value="MscS_channel_2nd"/>
</dbReference>
<dbReference type="Gene3D" id="2.30.30.60">
    <property type="match status" value="1"/>
</dbReference>
<name>A0A9E9P374_9BURK</name>
<evidence type="ECO:0000256" key="1">
    <source>
        <dbReference type="ARBA" id="ARBA00004651"/>
    </source>
</evidence>
<feature type="domain" description="Mechanosensitive ion channel MscS C-terminal" evidence="10">
    <location>
        <begin position="252"/>
        <end position="336"/>
    </location>
</feature>
<comment type="subcellular location">
    <subcellularLocation>
        <location evidence="1">Cell membrane</location>
        <topology evidence="1">Multi-pass membrane protein</topology>
    </subcellularLocation>
</comment>
<dbReference type="Gene3D" id="3.30.70.100">
    <property type="match status" value="1"/>
</dbReference>
<dbReference type="SUPFAM" id="SSF82861">
    <property type="entry name" value="Mechanosensitive channel protein MscS (YggB), transmembrane region"/>
    <property type="match status" value="1"/>
</dbReference>
<evidence type="ECO:0000313" key="12">
    <source>
        <dbReference type="EMBL" id="WAW09718.1"/>
    </source>
</evidence>
<keyword evidence="3" id="KW-1003">Cell membrane</keyword>
<feature type="domain" description="Mechanosensitive ion channel transmembrane helices 2/3" evidence="11">
    <location>
        <begin position="139"/>
        <end position="178"/>
    </location>
</feature>
<dbReference type="GO" id="GO:0008381">
    <property type="term" value="F:mechanosensitive monoatomic ion channel activity"/>
    <property type="evidence" value="ECO:0007669"/>
    <property type="project" value="UniProtKB-ARBA"/>
</dbReference>
<evidence type="ECO:0000256" key="3">
    <source>
        <dbReference type="ARBA" id="ARBA00022475"/>
    </source>
</evidence>
<proteinExistence type="inferred from homology"/>
<dbReference type="InterPro" id="IPR011014">
    <property type="entry name" value="MscS_channel_TM-2"/>
</dbReference>
<dbReference type="Proteomes" id="UP001156215">
    <property type="component" value="Chromosome"/>
</dbReference>
<dbReference type="InterPro" id="IPR049278">
    <property type="entry name" value="MS_channel_C"/>
</dbReference>
<dbReference type="RefSeq" id="WP_269308724.1">
    <property type="nucleotide sequence ID" value="NZ_CP098242.1"/>
</dbReference>
<dbReference type="InterPro" id="IPR010920">
    <property type="entry name" value="LSM_dom_sf"/>
</dbReference>
<dbReference type="Gene3D" id="1.10.287.1260">
    <property type="match status" value="1"/>
</dbReference>
<keyword evidence="6 8" id="KW-0472">Membrane</keyword>
<dbReference type="PANTHER" id="PTHR30566">
    <property type="entry name" value="YNAI-RELATED MECHANOSENSITIVE ION CHANNEL"/>
    <property type="match status" value="1"/>
</dbReference>
<dbReference type="AlphaFoldDB" id="A0A9E9P374"/>
<feature type="transmembrane region" description="Helical" evidence="8">
    <location>
        <begin position="132"/>
        <end position="153"/>
    </location>
</feature>
<dbReference type="EMBL" id="CP098242">
    <property type="protein sequence ID" value="WAW09718.1"/>
    <property type="molecule type" value="Genomic_DNA"/>
</dbReference>
<dbReference type="InterPro" id="IPR049142">
    <property type="entry name" value="MS_channel_1st"/>
</dbReference>
<dbReference type="InterPro" id="IPR011066">
    <property type="entry name" value="MscS_channel_C_sf"/>
</dbReference>
<evidence type="ECO:0000256" key="5">
    <source>
        <dbReference type="ARBA" id="ARBA00022989"/>
    </source>
</evidence>
<reference evidence="12" key="1">
    <citation type="journal article" date="2022" name="Front. Microbiol.">
        <title>New perspectives on an old grouping: The genomic and phenotypic variability of Oxalobacter formigenes and the implications for calcium oxalate stone prevention.</title>
        <authorList>
            <person name="Chmiel J.A."/>
            <person name="Carr C."/>
            <person name="Stuivenberg G.A."/>
            <person name="Venema R."/>
            <person name="Chanyi R.M."/>
            <person name="Al K.F."/>
            <person name="Giguere D."/>
            <person name="Say H."/>
            <person name="Akouris P.P."/>
            <person name="Dominguez Romero S.A."/>
            <person name="Kwong A."/>
            <person name="Tai V."/>
            <person name="Koval S.F."/>
            <person name="Razvi H."/>
            <person name="Bjazevic J."/>
            <person name="Burton J.P."/>
        </authorList>
    </citation>
    <scope>NUCLEOTIDE SEQUENCE</scope>
    <source>
        <strain evidence="12">WoOx3</strain>
    </source>
</reference>
<evidence type="ECO:0000259" key="10">
    <source>
        <dbReference type="Pfam" id="PF21082"/>
    </source>
</evidence>
<protein>
    <submittedName>
        <fullName evidence="12">Mechanosensitive ion channel family protein</fullName>
    </submittedName>
</protein>
<evidence type="ECO:0000256" key="2">
    <source>
        <dbReference type="ARBA" id="ARBA00008017"/>
    </source>
</evidence>
<dbReference type="SUPFAM" id="SSF50182">
    <property type="entry name" value="Sm-like ribonucleoproteins"/>
    <property type="match status" value="1"/>
</dbReference>
<dbReference type="GO" id="GO:0005886">
    <property type="term" value="C:plasma membrane"/>
    <property type="evidence" value="ECO:0007669"/>
    <property type="project" value="UniProtKB-SubCell"/>
</dbReference>
<evidence type="ECO:0000313" key="13">
    <source>
        <dbReference type="Proteomes" id="UP001156215"/>
    </source>
</evidence>
<dbReference type="Pfam" id="PF21082">
    <property type="entry name" value="MS_channel_3rd"/>
    <property type="match status" value="1"/>
</dbReference>
<organism evidence="12 13">
    <name type="scientific">Oxalobacter vibrioformis</name>
    <dbReference type="NCBI Taxonomy" id="933080"/>
    <lineage>
        <taxon>Bacteria</taxon>
        <taxon>Pseudomonadati</taxon>
        <taxon>Pseudomonadota</taxon>
        <taxon>Betaproteobacteria</taxon>
        <taxon>Burkholderiales</taxon>
        <taxon>Oxalobacteraceae</taxon>
        <taxon>Oxalobacter</taxon>
    </lineage>
</organism>
<gene>
    <name evidence="12" type="ORF">NB640_10880</name>
</gene>